<feature type="transmembrane region" description="Helical" evidence="8">
    <location>
        <begin position="197"/>
        <end position="215"/>
    </location>
</feature>
<dbReference type="GO" id="GO:0005886">
    <property type="term" value="C:plasma membrane"/>
    <property type="evidence" value="ECO:0007669"/>
    <property type="project" value="TreeGrafter"/>
</dbReference>
<feature type="transmembrane region" description="Helical" evidence="8">
    <location>
        <begin position="365"/>
        <end position="389"/>
    </location>
</feature>
<evidence type="ECO:0000256" key="8">
    <source>
        <dbReference type="SAM" id="Phobius"/>
    </source>
</evidence>
<dbReference type="PRINTS" id="PR00447">
    <property type="entry name" value="NATRESASSCMP"/>
</dbReference>
<dbReference type="PANTHER" id="PTHR11706:SF33">
    <property type="entry name" value="NATURAL RESISTANCE-ASSOCIATED MACROPHAGE PROTEIN 2"/>
    <property type="match status" value="1"/>
</dbReference>
<evidence type="ECO:0000256" key="4">
    <source>
        <dbReference type="ARBA" id="ARBA00022692"/>
    </source>
</evidence>
<feature type="transmembrane region" description="Helical" evidence="8">
    <location>
        <begin position="316"/>
        <end position="338"/>
    </location>
</feature>
<dbReference type="AlphaFoldDB" id="A0A7S3CBX3"/>
<dbReference type="GO" id="GO:0015086">
    <property type="term" value="F:cadmium ion transmembrane transporter activity"/>
    <property type="evidence" value="ECO:0007669"/>
    <property type="project" value="TreeGrafter"/>
</dbReference>
<dbReference type="GO" id="GO:0034755">
    <property type="term" value="P:iron ion transmembrane transport"/>
    <property type="evidence" value="ECO:0007669"/>
    <property type="project" value="TreeGrafter"/>
</dbReference>
<feature type="compositionally biased region" description="Basic and acidic residues" evidence="7">
    <location>
        <begin position="1"/>
        <end position="18"/>
    </location>
</feature>
<feature type="transmembrane region" description="Helical" evidence="8">
    <location>
        <begin position="471"/>
        <end position="491"/>
    </location>
</feature>
<evidence type="ECO:0000256" key="6">
    <source>
        <dbReference type="ARBA" id="ARBA00023136"/>
    </source>
</evidence>
<feature type="transmembrane region" description="Helical" evidence="8">
    <location>
        <begin position="165"/>
        <end position="191"/>
    </location>
</feature>
<keyword evidence="3" id="KW-0813">Transport</keyword>
<feature type="transmembrane region" description="Helical" evidence="8">
    <location>
        <begin position="222"/>
        <end position="241"/>
    </location>
</feature>
<accession>A0A7S3CBX3</accession>
<feature type="transmembrane region" description="Helical" evidence="8">
    <location>
        <begin position="512"/>
        <end position="530"/>
    </location>
</feature>
<evidence type="ECO:0000256" key="5">
    <source>
        <dbReference type="ARBA" id="ARBA00022989"/>
    </source>
</evidence>
<comment type="similarity">
    <text evidence="2">Belongs to the NRAMP (TC 2.A.55) family.</text>
</comment>
<name>A0A7S3CBX3_9CHLO</name>
<feature type="region of interest" description="Disordered" evidence="7">
    <location>
        <begin position="1"/>
        <end position="42"/>
    </location>
</feature>
<dbReference type="InterPro" id="IPR001046">
    <property type="entry name" value="NRAMP_fam"/>
</dbReference>
<organism evidence="9">
    <name type="scientific">Chloropicon roscoffensis</name>
    <dbReference type="NCBI Taxonomy" id="1461544"/>
    <lineage>
        <taxon>Eukaryota</taxon>
        <taxon>Viridiplantae</taxon>
        <taxon>Chlorophyta</taxon>
        <taxon>Chloropicophyceae</taxon>
        <taxon>Chloropicales</taxon>
        <taxon>Chloropicaceae</taxon>
        <taxon>Chloropicon</taxon>
    </lineage>
</organism>
<dbReference type="PANTHER" id="PTHR11706">
    <property type="entry name" value="SOLUTE CARRIER PROTEIN FAMILY 11 MEMBER"/>
    <property type="match status" value="1"/>
</dbReference>
<dbReference type="Pfam" id="PF01566">
    <property type="entry name" value="Nramp"/>
    <property type="match status" value="1"/>
</dbReference>
<evidence type="ECO:0000256" key="1">
    <source>
        <dbReference type="ARBA" id="ARBA00004141"/>
    </source>
</evidence>
<sequence>MAVEEHENPLVESMEKNEPMTGGKVQTEKSASIKDDDASITIDPEGVKTSNRIVESQQSIRFSLDEAVPPGEMHVPPGVDTPFTFGTFIKYFGPGWLVCIAYVDPGNFQADIQSGATSGFSQNWVILWTQLLSWYVQYMCVKLQHYTNSNLAEAMALQYPKYIRWAFWLIAEISIILTDLPEVIGFAIAINLFNDSVPLYAGVLLSFLTTMAFLASLHRGSYFIELVACVLVLVMAVALFVEWGESPMNAKEFAKGAFLPIAKMTPDAIQSAIQIVGAVVMPHNLYLHSGTLETRRCPPREAYKRQAVKLGLWDPFIPILFTTVINWAIASLAAIFVYKNVAVPDPSALGIASFPDFLNIKGGRILWGVALIAAAQSSCITTTYSGQFVMDGFLNIQLPKWLRAVVTRCVAVLPCVIVAAVLDSRAMEQMIDIVNSSLAFLLPFALVPLTRLTTSKQFMGDRFVSGWIEAIAIWVASFCCFGINFYTLVAPDGDYFGKYTSKPGAFGVQMNIIQDILAAFYIACCVYMAFAPVKGAPLPISKG</sequence>
<evidence type="ECO:0000256" key="2">
    <source>
        <dbReference type="ARBA" id="ARBA00009965"/>
    </source>
</evidence>
<dbReference type="GO" id="GO:0005384">
    <property type="term" value="F:manganese ion transmembrane transporter activity"/>
    <property type="evidence" value="ECO:0007669"/>
    <property type="project" value="TreeGrafter"/>
</dbReference>
<dbReference type="EMBL" id="HBHZ01005740">
    <property type="protein sequence ID" value="CAE0191339.1"/>
    <property type="molecule type" value="Transcribed_RNA"/>
</dbReference>
<evidence type="ECO:0000256" key="7">
    <source>
        <dbReference type="SAM" id="MobiDB-lite"/>
    </source>
</evidence>
<reference evidence="9" key="1">
    <citation type="submission" date="2021-01" db="EMBL/GenBank/DDBJ databases">
        <authorList>
            <person name="Corre E."/>
            <person name="Pelletier E."/>
            <person name="Niang G."/>
            <person name="Scheremetjew M."/>
            <person name="Finn R."/>
            <person name="Kale V."/>
            <person name="Holt S."/>
            <person name="Cochrane G."/>
            <person name="Meng A."/>
            <person name="Brown T."/>
            <person name="Cohen L."/>
        </authorList>
    </citation>
    <scope>NUCLEOTIDE SEQUENCE</scope>
    <source>
        <strain evidence="9">RCC1871</strain>
    </source>
</reference>
<dbReference type="NCBIfam" id="NF037982">
    <property type="entry name" value="Nramp_1"/>
    <property type="match status" value="1"/>
</dbReference>
<protein>
    <submittedName>
        <fullName evidence="9">Uncharacterized protein</fullName>
    </submittedName>
</protein>
<proteinExistence type="inferred from homology"/>
<evidence type="ECO:0000256" key="3">
    <source>
        <dbReference type="ARBA" id="ARBA00022448"/>
    </source>
</evidence>
<gene>
    <name evidence="9" type="ORF">CROS1456_LOCUS4429</name>
</gene>
<keyword evidence="4 8" id="KW-0812">Transmembrane</keyword>
<dbReference type="NCBIfam" id="TIGR01197">
    <property type="entry name" value="nramp"/>
    <property type="match status" value="1"/>
</dbReference>
<keyword evidence="6 8" id="KW-0472">Membrane</keyword>
<comment type="subcellular location">
    <subcellularLocation>
        <location evidence="1">Membrane</location>
        <topology evidence="1">Multi-pass membrane protein</topology>
    </subcellularLocation>
</comment>
<feature type="transmembrane region" description="Helical" evidence="8">
    <location>
        <begin position="433"/>
        <end position="451"/>
    </location>
</feature>
<feature type="transmembrane region" description="Helical" evidence="8">
    <location>
        <begin position="401"/>
        <end position="421"/>
    </location>
</feature>
<keyword evidence="5 8" id="KW-1133">Transmembrane helix</keyword>
<evidence type="ECO:0000313" key="9">
    <source>
        <dbReference type="EMBL" id="CAE0191339.1"/>
    </source>
</evidence>